<evidence type="ECO:0000313" key="2">
    <source>
        <dbReference type="Proteomes" id="UP001296720"/>
    </source>
</evidence>
<sequence>MTTQYERHLRACSDPQTLVDYAVLRDEMNKLHQLRALPDGQLLPAAQQIQTEQHLQQLFVSYALQKCEKHHKTI</sequence>
<dbReference type="EMBL" id="JADBRO010000025">
    <property type="protein sequence ID" value="MBE4856211.1"/>
    <property type="molecule type" value="Genomic_DNA"/>
</dbReference>
<protein>
    <submittedName>
        <fullName evidence="1">Uncharacterized protein</fullName>
    </submittedName>
</protein>
<name>A0ABR9QBQ9_9ENTR</name>
<organism evidence="1 2">
    <name type="scientific">Enterobacter pasteurii</name>
    <dbReference type="NCBI Taxonomy" id="3029761"/>
    <lineage>
        <taxon>Bacteria</taxon>
        <taxon>Pseudomonadati</taxon>
        <taxon>Pseudomonadota</taxon>
        <taxon>Gammaproteobacteria</taxon>
        <taxon>Enterobacterales</taxon>
        <taxon>Enterobacteriaceae</taxon>
        <taxon>Enterobacter</taxon>
        <taxon>Enterobacter cloacae complex</taxon>
    </lineage>
</organism>
<proteinExistence type="predicted"/>
<gene>
    <name evidence="1" type="ORF">IM311_19290</name>
</gene>
<keyword evidence="2" id="KW-1185">Reference proteome</keyword>
<comment type="caution">
    <text evidence="1">The sequence shown here is derived from an EMBL/GenBank/DDBJ whole genome shotgun (WGS) entry which is preliminary data.</text>
</comment>
<accession>A0ABR9QBQ9</accession>
<evidence type="ECO:0000313" key="1">
    <source>
        <dbReference type="EMBL" id="MBE4856211.1"/>
    </source>
</evidence>
<dbReference type="Proteomes" id="UP001296720">
    <property type="component" value="Unassembled WGS sequence"/>
</dbReference>
<dbReference type="RefSeq" id="WP_193355332.1">
    <property type="nucleotide sequence ID" value="NZ_JADBRO010000025.1"/>
</dbReference>
<reference evidence="1 2" key="1">
    <citation type="submission" date="2020-10" db="EMBL/GenBank/DDBJ databases">
        <title>High risk of septic shock deaths with Enterobacter bugandensis among Enterobacter cloacae complex isolates that physiologically colonize newborns in neonatal intensive care unit bis.</title>
        <authorList>
            <person name="Girlich D."/>
            <person name="Ouzani S."/>
            <person name="Emeraud C."/>
            <person name="Bonnin R.A."/>
            <person name="Gauthier L."/>
            <person name="Le Sache N."/>
            <person name="Mokhtari M."/>
            <person name="Langlois I."/>
            <person name="Begasse C."/>
            <person name="Arangia N."/>
            <person name="Fournier S."/>
            <person name="Fortineau N."/>
            <person name="Naas T."/>
            <person name="Dortet L."/>
        </authorList>
    </citation>
    <scope>NUCLEOTIDE SEQUENCE [LARGE SCALE GENOMIC DNA]</scope>
    <source>
        <strain evidence="1 2">P40RS</strain>
    </source>
</reference>